<reference evidence="3 4" key="1">
    <citation type="submission" date="2024-10" db="EMBL/GenBank/DDBJ databases">
        <title>The Natural Products Discovery Center: Release of the First 8490 Sequenced Strains for Exploring Actinobacteria Biosynthetic Diversity.</title>
        <authorList>
            <person name="Kalkreuter E."/>
            <person name="Kautsar S.A."/>
            <person name="Yang D."/>
            <person name="Bader C.D."/>
            <person name="Teijaro C.N."/>
            <person name="Fluegel L."/>
            <person name="Davis C.M."/>
            <person name="Simpson J.R."/>
            <person name="Lauterbach L."/>
            <person name="Steele A.D."/>
            <person name="Gui C."/>
            <person name="Meng S."/>
            <person name="Li G."/>
            <person name="Viehrig K."/>
            <person name="Ye F."/>
            <person name="Su P."/>
            <person name="Kiefer A.F."/>
            <person name="Nichols A."/>
            <person name="Cepeda A.J."/>
            <person name="Yan W."/>
            <person name="Fan B."/>
            <person name="Jiang Y."/>
            <person name="Adhikari A."/>
            <person name="Zheng C.-J."/>
            <person name="Schuster L."/>
            <person name="Cowan T.M."/>
            <person name="Smanski M.J."/>
            <person name="Chevrette M.G."/>
            <person name="De Carvalho L.P.S."/>
            <person name="Shen B."/>
        </authorList>
    </citation>
    <scope>NUCLEOTIDE SEQUENCE [LARGE SCALE GENOMIC DNA]</scope>
    <source>
        <strain evidence="3 4">NPDC018013</strain>
    </source>
</reference>
<feature type="compositionally biased region" description="Pro residues" evidence="1">
    <location>
        <begin position="550"/>
        <end position="575"/>
    </location>
</feature>
<name>A0ABW7RM53_9ACTN</name>
<proteinExistence type="predicted"/>
<feature type="compositionally biased region" description="Basic and acidic residues" evidence="1">
    <location>
        <begin position="42"/>
        <end position="64"/>
    </location>
</feature>
<dbReference type="InterPro" id="IPR024361">
    <property type="entry name" value="BACON"/>
</dbReference>
<evidence type="ECO:0000256" key="1">
    <source>
        <dbReference type="SAM" id="MobiDB-lite"/>
    </source>
</evidence>
<evidence type="ECO:0000259" key="2">
    <source>
        <dbReference type="Pfam" id="PF19190"/>
    </source>
</evidence>
<dbReference type="Proteomes" id="UP001610990">
    <property type="component" value="Unassembled WGS sequence"/>
</dbReference>
<feature type="compositionally biased region" description="Pro residues" evidence="1">
    <location>
        <begin position="415"/>
        <end position="429"/>
    </location>
</feature>
<organism evidence="3 4">
    <name type="scientific">Streptomyces celluloflavus</name>
    <dbReference type="NCBI Taxonomy" id="58344"/>
    <lineage>
        <taxon>Bacteria</taxon>
        <taxon>Bacillati</taxon>
        <taxon>Actinomycetota</taxon>
        <taxon>Actinomycetes</taxon>
        <taxon>Kitasatosporales</taxon>
        <taxon>Streptomycetaceae</taxon>
        <taxon>Streptomyces</taxon>
    </lineage>
</organism>
<comment type="caution">
    <text evidence="3">The sequence shown here is derived from an EMBL/GenBank/DDBJ whole genome shotgun (WGS) entry which is preliminary data.</text>
</comment>
<protein>
    <submittedName>
        <fullName evidence="3">Sigma-70 family RNA polymerase sigma factor</fullName>
    </submittedName>
</protein>
<gene>
    <name evidence="3" type="ORF">ACH4GP_33075</name>
</gene>
<feature type="compositionally biased region" description="Low complexity" evidence="1">
    <location>
        <begin position="384"/>
        <end position="394"/>
    </location>
</feature>
<feature type="region of interest" description="Disordered" evidence="1">
    <location>
        <begin position="545"/>
        <end position="601"/>
    </location>
</feature>
<dbReference type="RefSeq" id="WP_397676193.1">
    <property type="nucleotide sequence ID" value="NZ_JBIRGH010000029.1"/>
</dbReference>
<dbReference type="EMBL" id="JBIRGH010000029">
    <property type="protein sequence ID" value="MFH8589157.1"/>
    <property type="molecule type" value="Genomic_DNA"/>
</dbReference>
<feature type="region of interest" description="Disordered" evidence="1">
    <location>
        <begin position="1"/>
        <end position="64"/>
    </location>
</feature>
<feature type="region of interest" description="Disordered" evidence="1">
    <location>
        <begin position="382"/>
        <end position="469"/>
    </location>
</feature>
<evidence type="ECO:0000313" key="4">
    <source>
        <dbReference type="Proteomes" id="UP001610990"/>
    </source>
</evidence>
<accession>A0ABW7RM53</accession>
<feature type="domain" description="BACON" evidence="2">
    <location>
        <begin position="469"/>
        <end position="524"/>
    </location>
</feature>
<dbReference type="Pfam" id="PF19190">
    <property type="entry name" value="BACON_2"/>
    <property type="match status" value="1"/>
</dbReference>
<feature type="region of interest" description="Disordered" evidence="1">
    <location>
        <begin position="302"/>
        <end position="339"/>
    </location>
</feature>
<feature type="compositionally biased region" description="Basic and acidic residues" evidence="1">
    <location>
        <begin position="397"/>
        <end position="406"/>
    </location>
</feature>
<feature type="compositionally biased region" description="Low complexity" evidence="1">
    <location>
        <begin position="576"/>
        <end position="591"/>
    </location>
</feature>
<keyword evidence="4" id="KW-1185">Reference proteome</keyword>
<feature type="compositionally biased region" description="Low complexity" evidence="1">
    <location>
        <begin position="430"/>
        <end position="440"/>
    </location>
</feature>
<feature type="region of interest" description="Disordered" evidence="1">
    <location>
        <begin position="507"/>
        <end position="530"/>
    </location>
</feature>
<evidence type="ECO:0000313" key="3">
    <source>
        <dbReference type="EMBL" id="MFH8589157.1"/>
    </source>
</evidence>
<sequence>MSSRPEHPTHGTGAHRSRSGAPYRSRPQPQPAGRAARHRRPDRPDPHDGPDRPDHRGRPDREDCPDRYHLYLDGLFTYCLSVLGDHDAASAVLGEVLALAERHRGRRPAAPGLYRPWLYALARWACLRRLAERPGPAAGPARPASRRRRLELSALAWPEAVGTTPEQREALELSVRHRLPAGQVAAVLGAEPAALRTLLAAASCEVERTRAALAVVEYGRCPDVARLADEAPMLLGAVLRRVLVRHVDDCAECRRTAERATAAGPWPGTAPAAHGTLPLVPAPREAVFGALAAARRSRSGRAEGVAGAGAAGSGRAVPMSRMSRTNGSPRYDRSGFPLGRAGRAARRARLRGRALTTTVVATVLAAAVPVLWVAYRGVPAADEAGGSPATAAGGPDAGDRAGRRPYENAGSLRPTPTPIPARPPAPRPPDTAGTPAAPARVSGAAGTPVRPLAAGRARRGPGRLTVAAQPSGPATVITLSASGGAPVRWTASADAVWLRLSHTAGKLRPGESSDVRVQVDRDREPAGPWRSRIAIGPGAAAVLMEGRGPAPAPSGPADPAPVPVRPHTPPAPVPAPTTTGPAAAFAPVGPGWRPFPAGPVR</sequence>
<feature type="compositionally biased region" description="Basic and acidic residues" evidence="1">
    <location>
        <begin position="508"/>
        <end position="525"/>
    </location>
</feature>